<comment type="caution">
    <text evidence="2">The sequence shown here is derived from an EMBL/GenBank/DDBJ whole genome shotgun (WGS) entry which is preliminary data.</text>
</comment>
<organism evidence="2 3">
    <name type="scientific">Aurantiacibacter flavus</name>
    <dbReference type="NCBI Taxonomy" id="3145232"/>
    <lineage>
        <taxon>Bacteria</taxon>
        <taxon>Pseudomonadati</taxon>
        <taxon>Pseudomonadota</taxon>
        <taxon>Alphaproteobacteria</taxon>
        <taxon>Sphingomonadales</taxon>
        <taxon>Erythrobacteraceae</taxon>
        <taxon>Aurantiacibacter</taxon>
    </lineage>
</organism>
<evidence type="ECO:0000313" key="3">
    <source>
        <dbReference type="Proteomes" id="UP001484535"/>
    </source>
</evidence>
<keyword evidence="1" id="KW-0472">Membrane</keyword>
<feature type="transmembrane region" description="Helical" evidence="1">
    <location>
        <begin position="18"/>
        <end position="39"/>
    </location>
</feature>
<name>A0ABV0CSC1_9SPHN</name>
<accession>A0ABV0CSC1</accession>
<keyword evidence="1" id="KW-0812">Transmembrane</keyword>
<sequence>MTPEEEKEFVRRRKARNVVIALGLFGFVVLFYFITIVRIGGN</sequence>
<dbReference type="Proteomes" id="UP001484535">
    <property type="component" value="Unassembled WGS sequence"/>
</dbReference>
<protein>
    <recommendedName>
        <fullName evidence="4">Cytochrome C oxidase assembly protein</fullName>
    </recommendedName>
</protein>
<evidence type="ECO:0000256" key="1">
    <source>
        <dbReference type="SAM" id="Phobius"/>
    </source>
</evidence>
<evidence type="ECO:0000313" key="2">
    <source>
        <dbReference type="EMBL" id="MEN7535770.1"/>
    </source>
</evidence>
<dbReference type="RefSeq" id="WP_346783230.1">
    <property type="nucleotide sequence ID" value="NZ_JBDLBR010000001.1"/>
</dbReference>
<keyword evidence="3" id="KW-1185">Reference proteome</keyword>
<evidence type="ECO:0008006" key="4">
    <source>
        <dbReference type="Google" id="ProtNLM"/>
    </source>
</evidence>
<keyword evidence="1" id="KW-1133">Transmembrane helix</keyword>
<proteinExistence type="predicted"/>
<reference evidence="2 3" key="1">
    <citation type="submission" date="2024-05" db="EMBL/GenBank/DDBJ databases">
        <authorList>
            <person name="Park S."/>
        </authorList>
    </citation>
    <scope>NUCLEOTIDE SEQUENCE [LARGE SCALE GENOMIC DNA]</scope>
    <source>
        <strain evidence="2 3">DGU5</strain>
    </source>
</reference>
<gene>
    <name evidence="2" type="ORF">ABDJ38_01105</name>
</gene>
<dbReference type="EMBL" id="JBDLBR010000001">
    <property type="protein sequence ID" value="MEN7535770.1"/>
    <property type="molecule type" value="Genomic_DNA"/>
</dbReference>